<dbReference type="Gene3D" id="3.10.50.40">
    <property type="match status" value="1"/>
</dbReference>
<keyword evidence="4" id="KW-0271">Exosome</keyword>
<evidence type="ECO:0000256" key="3">
    <source>
        <dbReference type="ARBA" id="ARBA00013194"/>
    </source>
</evidence>
<dbReference type="Pfam" id="PF10447">
    <property type="entry name" value="EXOSC1"/>
    <property type="match status" value="1"/>
</dbReference>
<evidence type="ECO:0000256" key="5">
    <source>
        <dbReference type="ARBA" id="ARBA00023110"/>
    </source>
</evidence>
<feature type="domain" description="PPIase FKBP-type" evidence="9">
    <location>
        <begin position="448"/>
        <end position="536"/>
    </location>
</feature>
<evidence type="ECO:0000259" key="10">
    <source>
        <dbReference type="PROSITE" id="PS50126"/>
    </source>
</evidence>
<dbReference type="PROSITE" id="PS50059">
    <property type="entry name" value="FKBP_PPIASE"/>
    <property type="match status" value="1"/>
</dbReference>
<comment type="caution">
    <text evidence="11">The sequence shown here is derived from an EMBL/GenBank/DDBJ whole genome shotgun (WGS) entry which is preliminary data.</text>
</comment>
<dbReference type="InterPro" id="IPR019495">
    <property type="entry name" value="EXOSC1_C"/>
</dbReference>
<dbReference type="SUPFAM" id="SSF54534">
    <property type="entry name" value="FKBP-like"/>
    <property type="match status" value="1"/>
</dbReference>
<dbReference type="EMBL" id="JAUCMV010000004">
    <property type="protein sequence ID" value="KAK0400713.1"/>
    <property type="molecule type" value="Genomic_DNA"/>
</dbReference>
<dbReference type="GO" id="GO:0000178">
    <property type="term" value="C:exosome (RNase complex)"/>
    <property type="evidence" value="ECO:0007669"/>
    <property type="project" value="UniProtKB-KW"/>
</dbReference>
<dbReference type="Gene3D" id="2.40.50.100">
    <property type="match status" value="1"/>
</dbReference>
<evidence type="ECO:0000313" key="12">
    <source>
        <dbReference type="Proteomes" id="UP001175271"/>
    </source>
</evidence>
<evidence type="ECO:0000256" key="7">
    <source>
        <dbReference type="PROSITE-ProRule" id="PRU00277"/>
    </source>
</evidence>
<dbReference type="PANTHER" id="PTHR45779">
    <property type="entry name" value="PEPTIDYLPROLYL ISOMERASE"/>
    <property type="match status" value="1"/>
</dbReference>
<accession>A0AA39LKN2</accession>
<feature type="region of interest" description="Disordered" evidence="8">
    <location>
        <begin position="280"/>
        <end position="327"/>
    </location>
</feature>
<evidence type="ECO:0000256" key="2">
    <source>
        <dbReference type="ARBA" id="ARBA00004123"/>
    </source>
</evidence>
<keyword evidence="5 7" id="KW-0697">Rotamase</keyword>
<dbReference type="GO" id="GO:0003755">
    <property type="term" value="F:peptidyl-prolyl cis-trans isomerase activity"/>
    <property type="evidence" value="ECO:0007669"/>
    <property type="project" value="UniProtKB-KW"/>
</dbReference>
<dbReference type="InterPro" id="IPR025721">
    <property type="entry name" value="Exosome_cplx_N_dom"/>
</dbReference>
<dbReference type="GO" id="GO:0003723">
    <property type="term" value="F:RNA binding"/>
    <property type="evidence" value="ECO:0007669"/>
    <property type="project" value="InterPro"/>
</dbReference>
<evidence type="ECO:0000256" key="1">
    <source>
        <dbReference type="ARBA" id="ARBA00000971"/>
    </source>
</evidence>
<name>A0AA39LKN2_9BILA</name>
<sequence>MLTKSSLPLPSCSNASSLKTCVPGERLVPAAEGVYPGAGTYEMHKYIYASVVGFMHIITSKSDEGKEIKRVEVRKAMNAKEHVVPFLGAIVTGKVLNIGQRYAKVGIFAVENSVLGHEFSGTLRREDIRSEEKHKIEMHLCYQPGDIILARVIGFGDNQSSFILSTAEDQLGVISSISEHGERMAEMGRRRRPAKKARQTLSTTQSTPDIIMLGADSPSPKRRRVRSQRQPDLIPEPDVICLSDDEDRFANDSFSNLGGRWFNNDITITLSDEEEYQRMADEVAAQSASSSDDNARWPSSSSNSSDGDAPELNISSEGQSVGKESRSGMGITGKFSFFSRFEGYMARIPPNCVRPQRGGHEREFPFKGRKRGTTLFRKICVAKERNGHKRAYGHGAHRPYNTQRGRMKSSTAILLAAVVVGCAIASTERLQIGIKKRAESCDVKSRKGDTLHMHYTGTLLDGTEFDSSRKRDQPFTFVLGAGQVIKGWDQGLLNMCVGEQRRLTIPASLGYGEHGAPPTIPGGATLKFDVELMKIDRKGGEL</sequence>
<evidence type="ECO:0000259" key="9">
    <source>
        <dbReference type="PROSITE" id="PS50059"/>
    </source>
</evidence>
<organism evidence="11 12">
    <name type="scientific">Steinernema hermaphroditum</name>
    <dbReference type="NCBI Taxonomy" id="289476"/>
    <lineage>
        <taxon>Eukaryota</taxon>
        <taxon>Metazoa</taxon>
        <taxon>Ecdysozoa</taxon>
        <taxon>Nematoda</taxon>
        <taxon>Chromadorea</taxon>
        <taxon>Rhabditida</taxon>
        <taxon>Tylenchina</taxon>
        <taxon>Panagrolaimomorpha</taxon>
        <taxon>Strongyloidoidea</taxon>
        <taxon>Steinernematidae</taxon>
        <taxon>Steinernema</taxon>
    </lineage>
</organism>
<dbReference type="PANTHER" id="PTHR45779:SF7">
    <property type="entry name" value="PEPTIDYLPROLYL ISOMERASE"/>
    <property type="match status" value="1"/>
</dbReference>
<protein>
    <recommendedName>
        <fullName evidence="3 7">peptidylprolyl isomerase</fullName>
        <ecNumber evidence="3 7">5.2.1.8</ecNumber>
    </recommendedName>
</protein>
<reference evidence="11" key="1">
    <citation type="submission" date="2023-06" db="EMBL/GenBank/DDBJ databases">
        <title>Genomic analysis of the entomopathogenic nematode Steinernema hermaphroditum.</title>
        <authorList>
            <person name="Schwarz E.M."/>
            <person name="Heppert J.K."/>
            <person name="Baniya A."/>
            <person name="Schwartz H.T."/>
            <person name="Tan C.-H."/>
            <person name="Antoshechkin I."/>
            <person name="Sternberg P.W."/>
            <person name="Goodrich-Blair H."/>
            <person name="Dillman A.R."/>
        </authorList>
    </citation>
    <scope>NUCLEOTIDE SEQUENCE</scope>
    <source>
        <strain evidence="11">PS9179</strain>
        <tissue evidence="11">Whole animal</tissue>
    </source>
</reference>
<dbReference type="GO" id="GO:0005783">
    <property type="term" value="C:endoplasmic reticulum"/>
    <property type="evidence" value="ECO:0007669"/>
    <property type="project" value="TreeGrafter"/>
</dbReference>
<dbReference type="Proteomes" id="UP001175271">
    <property type="component" value="Unassembled WGS sequence"/>
</dbReference>
<dbReference type="EC" id="5.2.1.8" evidence="3 7"/>
<dbReference type="SUPFAM" id="SSF110324">
    <property type="entry name" value="Ribosomal L27 protein-like"/>
    <property type="match status" value="1"/>
</dbReference>
<feature type="compositionally biased region" description="Polar residues" evidence="8">
    <location>
        <begin position="199"/>
        <end position="208"/>
    </location>
</feature>
<dbReference type="AlphaFoldDB" id="A0AA39LKN2"/>
<dbReference type="FunFam" id="3.10.50.40:FF:000006">
    <property type="entry name" value="Peptidyl-prolyl cis-trans isomerase"/>
    <property type="match status" value="1"/>
</dbReference>
<dbReference type="Pfam" id="PF14382">
    <property type="entry name" value="ECR1_N"/>
    <property type="match status" value="1"/>
</dbReference>
<keyword evidence="6 7" id="KW-0413">Isomerase</keyword>
<comment type="catalytic activity">
    <reaction evidence="1 7">
        <text>[protein]-peptidylproline (omega=180) = [protein]-peptidylproline (omega=0)</text>
        <dbReference type="Rhea" id="RHEA:16237"/>
        <dbReference type="Rhea" id="RHEA-COMP:10747"/>
        <dbReference type="Rhea" id="RHEA-COMP:10748"/>
        <dbReference type="ChEBI" id="CHEBI:83833"/>
        <dbReference type="ChEBI" id="CHEBI:83834"/>
        <dbReference type="EC" id="5.2.1.8"/>
    </reaction>
</comment>
<dbReference type="Gene3D" id="2.40.50.140">
    <property type="entry name" value="Nucleic acid-binding proteins"/>
    <property type="match status" value="1"/>
</dbReference>
<evidence type="ECO:0000256" key="8">
    <source>
        <dbReference type="SAM" id="MobiDB-lite"/>
    </source>
</evidence>
<keyword evidence="12" id="KW-1185">Reference proteome</keyword>
<dbReference type="InterPro" id="IPR044609">
    <property type="entry name" value="FKBP2/11"/>
</dbReference>
<dbReference type="GO" id="GO:0005634">
    <property type="term" value="C:nucleus"/>
    <property type="evidence" value="ECO:0007669"/>
    <property type="project" value="UniProtKB-SubCell"/>
</dbReference>
<dbReference type="Pfam" id="PF00254">
    <property type="entry name" value="FKBP_C"/>
    <property type="match status" value="1"/>
</dbReference>
<feature type="domain" description="S1 motif" evidence="10">
    <location>
        <begin position="88"/>
        <end position="167"/>
    </location>
</feature>
<evidence type="ECO:0000256" key="4">
    <source>
        <dbReference type="ARBA" id="ARBA00022835"/>
    </source>
</evidence>
<gene>
    <name evidence="11" type="ORF">QR680_015413</name>
</gene>
<comment type="subcellular location">
    <subcellularLocation>
        <location evidence="2">Nucleus</location>
    </subcellularLocation>
</comment>
<dbReference type="InterPro" id="IPR003029">
    <property type="entry name" value="S1_domain"/>
</dbReference>
<proteinExistence type="predicted"/>
<dbReference type="InterPro" id="IPR001179">
    <property type="entry name" value="PPIase_FKBP_dom"/>
</dbReference>
<dbReference type="InterPro" id="IPR046357">
    <property type="entry name" value="PPIase_dom_sf"/>
</dbReference>
<feature type="region of interest" description="Disordered" evidence="8">
    <location>
        <begin position="182"/>
        <end position="239"/>
    </location>
</feature>
<dbReference type="SUPFAM" id="SSF50249">
    <property type="entry name" value="Nucleic acid-binding proteins"/>
    <property type="match status" value="1"/>
</dbReference>
<evidence type="ECO:0000313" key="11">
    <source>
        <dbReference type="EMBL" id="KAK0400713.1"/>
    </source>
</evidence>
<evidence type="ECO:0000256" key="6">
    <source>
        <dbReference type="ARBA" id="ARBA00023235"/>
    </source>
</evidence>
<feature type="compositionally biased region" description="Basic residues" evidence="8">
    <location>
        <begin position="189"/>
        <end position="198"/>
    </location>
</feature>
<feature type="compositionally biased region" description="Low complexity" evidence="8">
    <location>
        <begin position="282"/>
        <end position="292"/>
    </location>
</feature>
<dbReference type="InterPro" id="IPR012340">
    <property type="entry name" value="NA-bd_OB-fold"/>
</dbReference>
<dbReference type="PROSITE" id="PS50126">
    <property type="entry name" value="S1"/>
    <property type="match status" value="1"/>
</dbReference>